<keyword evidence="4" id="KW-1185">Reference proteome</keyword>
<comment type="caution">
    <text evidence="3">The sequence shown here is derived from an EMBL/GenBank/DDBJ whole genome shotgun (WGS) entry which is preliminary data.</text>
</comment>
<dbReference type="Proteomes" id="UP001497623">
    <property type="component" value="Unassembled WGS sequence"/>
</dbReference>
<feature type="non-terminal residue" evidence="3">
    <location>
        <position position="1"/>
    </location>
</feature>
<reference evidence="3 4" key="1">
    <citation type="submission" date="2024-05" db="EMBL/GenBank/DDBJ databases">
        <authorList>
            <person name="Wallberg A."/>
        </authorList>
    </citation>
    <scope>NUCLEOTIDE SEQUENCE [LARGE SCALE GENOMIC DNA]</scope>
</reference>
<sequence>SGSNPFKELADFSISLLILPHSNAEVERVFSQMNLVKNKLRNRMQAEMANAILAIRAGLKRHGKSCFNYEIPEDISAKIGTALTYAGNKRPMPSGPVPSTSQDTSGPSTSQGTVPSTSQDSSATISPIEDDFEDDLDFLLLMG</sequence>
<evidence type="ECO:0000313" key="4">
    <source>
        <dbReference type="Proteomes" id="UP001497623"/>
    </source>
</evidence>
<dbReference type="Pfam" id="PF05699">
    <property type="entry name" value="Dimer_Tnp_hAT"/>
    <property type="match status" value="1"/>
</dbReference>
<proteinExistence type="predicted"/>
<evidence type="ECO:0000313" key="3">
    <source>
        <dbReference type="EMBL" id="CAL4082586.1"/>
    </source>
</evidence>
<evidence type="ECO:0000256" key="1">
    <source>
        <dbReference type="SAM" id="MobiDB-lite"/>
    </source>
</evidence>
<dbReference type="InterPro" id="IPR008906">
    <property type="entry name" value="HATC_C_dom"/>
</dbReference>
<dbReference type="EMBL" id="CAXKWB010006386">
    <property type="protein sequence ID" value="CAL4082586.1"/>
    <property type="molecule type" value="Genomic_DNA"/>
</dbReference>
<gene>
    <name evidence="3" type="ORF">MNOR_LOCUS11940</name>
</gene>
<feature type="domain" description="HAT C-terminal dimerisation" evidence="2">
    <location>
        <begin position="6"/>
        <end position="57"/>
    </location>
</feature>
<dbReference type="SUPFAM" id="SSF53098">
    <property type="entry name" value="Ribonuclease H-like"/>
    <property type="match status" value="1"/>
</dbReference>
<organism evidence="3 4">
    <name type="scientific">Meganyctiphanes norvegica</name>
    <name type="common">Northern krill</name>
    <name type="synonym">Thysanopoda norvegica</name>
    <dbReference type="NCBI Taxonomy" id="48144"/>
    <lineage>
        <taxon>Eukaryota</taxon>
        <taxon>Metazoa</taxon>
        <taxon>Ecdysozoa</taxon>
        <taxon>Arthropoda</taxon>
        <taxon>Crustacea</taxon>
        <taxon>Multicrustacea</taxon>
        <taxon>Malacostraca</taxon>
        <taxon>Eumalacostraca</taxon>
        <taxon>Eucarida</taxon>
        <taxon>Euphausiacea</taxon>
        <taxon>Euphausiidae</taxon>
        <taxon>Meganyctiphanes</taxon>
    </lineage>
</organism>
<dbReference type="InterPro" id="IPR012337">
    <property type="entry name" value="RNaseH-like_sf"/>
</dbReference>
<feature type="region of interest" description="Disordered" evidence="1">
    <location>
        <begin position="85"/>
        <end position="130"/>
    </location>
</feature>
<accession>A0AAV2QIC7</accession>
<protein>
    <recommendedName>
        <fullName evidence="2">HAT C-terminal dimerisation domain-containing protein</fullName>
    </recommendedName>
</protein>
<feature type="compositionally biased region" description="Polar residues" evidence="1">
    <location>
        <begin position="97"/>
        <end position="125"/>
    </location>
</feature>
<dbReference type="GO" id="GO:0046983">
    <property type="term" value="F:protein dimerization activity"/>
    <property type="evidence" value="ECO:0007669"/>
    <property type="project" value="InterPro"/>
</dbReference>
<dbReference type="AlphaFoldDB" id="A0AAV2QIC7"/>
<evidence type="ECO:0000259" key="2">
    <source>
        <dbReference type="Pfam" id="PF05699"/>
    </source>
</evidence>
<name>A0AAV2QIC7_MEGNR</name>